<dbReference type="InterPro" id="IPR001680">
    <property type="entry name" value="WD40_rpt"/>
</dbReference>
<evidence type="ECO:0000256" key="4">
    <source>
        <dbReference type="ARBA" id="ARBA00022574"/>
    </source>
</evidence>
<keyword evidence="6" id="KW-0539">Nucleus</keyword>
<feature type="repeat" description="WD" evidence="7">
    <location>
        <begin position="503"/>
        <end position="536"/>
    </location>
</feature>
<dbReference type="PANTHER" id="PTHR19861">
    <property type="entry name" value="WD40 REPEAT PROTEIN SWD2"/>
    <property type="match status" value="1"/>
</dbReference>
<comment type="similarity">
    <text evidence="2">Belongs to the WD repeat SWD2 family.</text>
</comment>
<evidence type="ECO:0000256" key="1">
    <source>
        <dbReference type="ARBA" id="ARBA00004123"/>
    </source>
</evidence>
<dbReference type="Gene3D" id="2.130.10.10">
    <property type="entry name" value="YVTN repeat-like/Quinoprotein amine dehydrogenase"/>
    <property type="match status" value="2"/>
</dbReference>
<dbReference type="PROSITE" id="PS00678">
    <property type="entry name" value="WD_REPEATS_1"/>
    <property type="match status" value="2"/>
</dbReference>
<evidence type="ECO:0000256" key="3">
    <source>
        <dbReference type="ARBA" id="ARBA00022472"/>
    </source>
</evidence>
<evidence type="ECO:0000256" key="2">
    <source>
        <dbReference type="ARBA" id="ARBA00005616"/>
    </source>
</evidence>
<dbReference type="Proteomes" id="UP000054815">
    <property type="component" value="Unassembled WGS sequence"/>
</dbReference>
<protein>
    <submittedName>
        <fullName evidence="9">WD repeat-containing protein 82-A</fullName>
    </submittedName>
</protein>
<keyword evidence="3" id="KW-0804">Transcription</keyword>
<feature type="repeat" description="WD" evidence="7">
    <location>
        <begin position="265"/>
        <end position="288"/>
    </location>
</feature>
<proteinExistence type="inferred from homology"/>
<reference evidence="9 10" key="1">
    <citation type="submission" date="2015-01" db="EMBL/GenBank/DDBJ databases">
        <title>Evolution of Trichinella species and genotypes.</title>
        <authorList>
            <person name="Korhonen P.K."/>
            <person name="Edoardo P."/>
            <person name="Giuseppe L.R."/>
            <person name="Gasser R.B."/>
        </authorList>
    </citation>
    <scope>NUCLEOTIDE SEQUENCE [LARGE SCALE GENOMIC DNA]</scope>
    <source>
        <strain evidence="9">ISS141</strain>
    </source>
</reference>
<dbReference type="AlphaFoldDB" id="A0A0V0XT76"/>
<evidence type="ECO:0000259" key="8">
    <source>
        <dbReference type="Pfam" id="PF01248"/>
    </source>
</evidence>
<dbReference type="Pfam" id="PF01248">
    <property type="entry name" value="Ribosomal_L7Ae"/>
    <property type="match status" value="1"/>
</dbReference>
<dbReference type="SUPFAM" id="SSF50998">
    <property type="entry name" value="Quinoprotein alcohol dehydrogenase-like"/>
    <property type="match status" value="1"/>
</dbReference>
<dbReference type="EMBL" id="JYDU01000142">
    <property type="protein sequence ID" value="KRX91224.1"/>
    <property type="molecule type" value="Genomic_DNA"/>
</dbReference>
<name>A0A0V0XT76_TRIPS</name>
<evidence type="ECO:0000256" key="5">
    <source>
        <dbReference type="ARBA" id="ARBA00022737"/>
    </source>
</evidence>
<dbReference type="GO" id="GO:0003682">
    <property type="term" value="F:chromatin binding"/>
    <property type="evidence" value="ECO:0007669"/>
    <property type="project" value="TreeGrafter"/>
</dbReference>
<dbReference type="PROSITE" id="PS50082">
    <property type="entry name" value="WD_REPEATS_2"/>
    <property type="match status" value="4"/>
</dbReference>
<sequence length="722" mass="81250">MESSDLVYEPVMQYSVCALDRGALAGLHPQKLIVQHEFEISAMDFDYSETNMVFCDAEGLISYVKMREEISEDTLNSDKYGCDIIKFMNDSMHIVHSSSKVDDKIRLMNLDKYCYVRYFQLHQAKVLSISSSPALPHFFSSSSKDRSVVFWDDRDKLPIAALEAGVYPLATLNDEFEVLATCNQAGEVLLFDIRKCYSEGPFSRCVIRKKNPNEIWTSIQFSPNKKFLLICTDGTEIRLISTKTGIEVAKLIGYRNNAKLKLDASYASNSTTVISGSQDGKLYLWDVKVSPDSTNCVQVFPMLCYPGPHDNVCSRVLCGKKAFHVVTASKEAVALFFCFPRSKCLRDTVKAVNKWYANLCVVATYSDEEMYIKLVKALCASYKIPFTWVDVHEPVLQYSVCGLERGALAGLHPQKLLAQHDFEISAMDFDYSEANMVFCDAEGLISYVNMREKFKVDAFNCKKYGCGLLKFLSDSVHIVHSSTKVDDKIRLMNLDKYCYVRYFELHQAKVLSISSSPALPHFFTSSSKDRSVVFWDDRDKLPVAALEAGVYPLATLNDEFEVLATCNQAGEVLLFDIRKCYSEGPFSRCVIRKKNPNEIWTSIQFSPNKKFLLICTDGTEIRLISTKTGIEVAKLIGYRNNAKLKLDASYASNSTTVISGSQDGKLYLWDVKVSPDSTNYVHVLPMLSYPAPEGSACSRVLCGKKAFYVVTAGKEAWFWGIS</sequence>
<organism evidence="9 10">
    <name type="scientific">Trichinella pseudospiralis</name>
    <name type="common">Parasitic roundworm</name>
    <dbReference type="NCBI Taxonomy" id="6337"/>
    <lineage>
        <taxon>Eukaryota</taxon>
        <taxon>Metazoa</taxon>
        <taxon>Ecdysozoa</taxon>
        <taxon>Nematoda</taxon>
        <taxon>Enoplea</taxon>
        <taxon>Dorylaimia</taxon>
        <taxon>Trichinellida</taxon>
        <taxon>Trichinellidae</taxon>
        <taxon>Trichinella</taxon>
    </lineage>
</organism>
<feature type="repeat" description="WD" evidence="7">
    <location>
        <begin position="649"/>
        <end position="672"/>
    </location>
</feature>
<dbReference type="InterPro" id="IPR019775">
    <property type="entry name" value="WD40_repeat_CS"/>
</dbReference>
<dbReference type="InterPro" id="IPR037867">
    <property type="entry name" value="Swd2/WDR82"/>
</dbReference>
<dbReference type="Gene3D" id="3.30.1330.30">
    <property type="match status" value="1"/>
</dbReference>
<evidence type="ECO:0000313" key="9">
    <source>
        <dbReference type="EMBL" id="KRX91224.1"/>
    </source>
</evidence>
<gene>
    <name evidence="9" type="primary">wdr82-a</name>
    <name evidence="9" type="ORF">T4E_8029</name>
</gene>
<keyword evidence="3" id="KW-0806">Transcription termination</keyword>
<dbReference type="GO" id="GO:0006353">
    <property type="term" value="P:DNA-templated transcription termination"/>
    <property type="evidence" value="ECO:0007669"/>
    <property type="project" value="UniProtKB-KW"/>
</dbReference>
<dbReference type="InterPro" id="IPR029064">
    <property type="entry name" value="Ribosomal_eL30-like_sf"/>
</dbReference>
<feature type="domain" description="Ribosomal protein eL8/eL30/eS12/Gadd45" evidence="8">
    <location>
        <begin position="345"/>
        <end position="389"/>
    </location>
</feature>
<keyword evidence="4 7" id="KW-0853">WD repeat</keyword>
<accession>A0A0V0XT76</accession>
<dbReference type="GO" id="GO:0048188">
    <property type="term" value="C:Set1C/COMPASS complex"/>
    <property type="evidence" value="ECO:0007669"/>
    <property type="project" value="TreeGrafter"/>
</dbReference>
<keyword evidence="5" id="KW-0677">Repeat</keyword>
<dbReference type="STRING" id="6337.A0A0V0XT76"/>
<dbReference type="InterPro" id="IPR004038">
    <property type="entry name" value="Ribosomal_eL8/eL30/eS12/Gad45"/>
</dbReference>
<dbReference type="InterPro" id="IPR011047">
    <property type="entry name" value="Quinoprotein_ADH-like_sf"/>
</dbReference>
<dbReference type="PANTHER" id="PTHR19861:SF0">
    <property type="entry name" value="WD REPEAT-CONTAINING PROTEIN 82"/>
    <property type="match status" value="1"/>
</dbReference>
<dbReference type="PRINTS" id="PR00320">
    <property type="entry name" value="GPROTEINBRPT"/>
</dbReference>
<evidence type="ECO:0000313" key="10">
    <source>
        <dbReference type="Proteomes" id="UP000054815"/>
    </source>
</evidence>
<comment type="caution">
    <text evidence="9">The sequence shown here is derived from an EMBL/GenBank/DDBJ whole genome shotgun (WGS) entry which is preliminary data.</text>
</comment>
<evidence type="ECO:0000256" key="7">
    <source>
        <dbReference type="PROSITE-ProRule" id="PRU00221"/>
    </source>
</evidence>
<feature type="repeat" description="WD" evidence="7">
    <location>
        <begin position="119"/>
        <end position="152"/>
    </location>
</feature>
<dbReference type="SUPFAM" id="SSF69322">
    <property type="entry name" value="Tricorn protease domain 2"/>
    <property type="match status" value="1"/>
</dbReference>
<evidence type="ECO:0000256" key="6">
    <source>
        <dbReference type="ARBA" id="ARBA00023242"/>
    </source>
</evidence>
<dbReference type="InterPro" id="IPR015943">
    <property type="entry name" value="WD40/YVTN_repeat-like_dom_sf"/>
</dbReference>
<dbReference type="SUPFAM" id="SSF55315">
    <property type="entry name" value="L30e-like"/>
    <property type="match status" value="1"/>
</dbReference>
<dbReference type="InterPro" id="IPR020472">
    <property type="entry name" value="WD40_PAC1"/>
</dbReference>
<comment type="subcellular location">
    <subcellularLocation>
        <location evidence="1">Nucleus</location>
    </subcellularLocation>
</comment>
<dbReference type="SMART" id="SM00320">
    <property type="entry name" value="WD40"/>
    <property type="match status" value="6"/>
</dbReference>
<keyword evidence="3" id="KW-0805">Transcription regulation</keyword>
<dbReference type="Pfam" id="PF00400">
    <property type="entry name" value="WD40"/>
    <property type="match status" value="4"/>
</dbReference>